<accession>A0A7Y0FWL7</accession>
<gene>
    <name evidence="1" type="ORF">HHL25_16040</name>
</gene>
<protein>
    <submittedName>
        <fullName evidence="1">Uncharacterized protein</fullName>
    </submittedName>
</protein>
<evidence type="ECO:0000313" key="2">
    <source>
        <dbReference type="Proteomes" id="UP000541470"/>
    </source>
</evidence>
<dbReference type="RefSeq" id="WP_169593404.1">
    <property type="nucleotide sequence ID" value="NZ_JABBGK010000003.1"/>
</dbReference>
<dbReference type="Proteomes" id="UP000541470">
    <property type="component" value="Unassembled WGS sequence"/>
</dbReference>
<sequence>MKTSGQTLRTCAAELSTDLEEADGAWKLARLDAIARMDDPAIRENNRYVLRYMVGNSGDYDDAAFLQTFGSMVLLKDAAWQRGKLDAQSEAIRSGYIRDPKTGTLWSLHALPSDRD</sequence>
<evidence type="ECO:0000313" key="1">
    <source>
        <dbReference type="EMBL" id="NML75642.1"/>
    </source>
</evidence>
<proteinExistence type="predicted"/>
<reference evidence="1 2" key="1">
    <citation type="submission" date="2020-04" db="EMBL/GenBank/DDBJ databases">
        <title>Rhizobium sp. S-51 isolated from soil.</title>
        <authorList>
            <person name="Dahal R.H."/>
        </authorList>
    </citation>
    <scope>NUCLEOTIDE SEQUENCE [LARGE SCALE GENOMIC DNA]</scope>
    <source>
        <strain evidence="1 2">S-51</strain>
    </source>
</reference>
<name>A0A7Y0FWL7_9HYPH</name>
<keyword evidence="2" id="KW-1185">Reference proteome</keyword>
<comment type="caution">
    <text evidence="1">The sequence shown here is derived from an EMBL/GenBank/DDBJ whole genome shotgun (WGS) entry which is preliminary data.</text>
</comment>
<dbReference type="AlphaFoldDB" id="A0A7Y0FWL7"/>
<organism evidence="1 2">
    <name type="scientific">Rhizobium terricola</name>
    <dbReference type="NCBI Taxonomy" id="2728849"/>
    <lineage>
        <taxon>Bacteria</taxon>
        <taxon>Pseudomonadati</taxon>
        <taxon>Pseudomonadota</taxon>
        <taxon>Alphaproteobacteria</taxon>
        <taxon>Hyphomicrobiales</taxon>
        <taxon>Rhizobiaceae</taxon>
        <taxon>Rhizobium/Agrobacterium group</taxon>
        <taxon>Rhizobium</taxon>
    </lineage>
</organism>
<dbReference type="EMBL" id="JABBGK010000003">
    <property type="protein sequence ID" value="NML75642.1"/>
    <property type="molecule type" value="Genomic_DNA"/>
</dbReference>